<reference evidence="3 4" key="1">
    <citation type="submission" date="2020-09" db="EMBL/GenBank/DDBJ databases">
        <title>Sphingomonas sp., a new species isolated from pork steak.</title>
        <authorList>
            <person name="Heidler von Heilborn D."/>
        </authorList>
    </citation>
    <scope>NUCLEOTIDE SEQUENCE [LARGE SCALE GENOMIC DNA]</scope>
    <source>
        <strain evidence="4">S8-3T</strain>
    </source>
</reference>
<feature type="signal peptide" evidence="1">
    <location>
        <begin position="1"/>
        <end position="17"/>
    </location>
</feature>
<dbReference type="KEGG" id="spap:H3Z74_19445"/>
<dbReference type="Proteomes" id="UP000516148">
    <property type="component" value="Chromosome"/>
</dbReference>
<sequence length="170" mass="17572">MIRLLALSLLLAGCGDAAPAKPVTPPGYPFPELTGRVVDAAALLPPADEASISARSAALEKATGHQLVVVTVPSLGGHPIEMYGVNLGRTWGIGRKGFNDGVLLIVAPKERKVRIEVGYGLESALRDEEAGAIIQSAILPAFRNGDYPGGIKGGVDGIITEIGTVQRKAA</sequence>
<name>A0A7H0LR19_9SPHN</name>
<proteinExistence type="predicted"/>
<evidence type="ECO:0000256" key="1">
    <source>
        <dbReference type="SAM" id="SignalP"/>
    </source>
</evidence>
<dbReference type="AlphaFoldDB" id="A0A7H0LR19"/>
<dbReference type="PANTHER" id="PTHR30373:SF2">
    <property type="entry name" value="UPF0603 PROTEIN YGCG"/>
    <property type="match status" value="1"/>
</dbReference>
<protein>
    <submittedName>
        <fullName evidence="3">TPM domain-containing protein</fullName>
    </submittedName>
</protein>
<keyword evidence="1" id="KW-0732">Signal</keyword>
<evidence type="ECO:0000259" key="2">
    <source>
        <dbReference type="Pfam" id="PF04536"/>
    </source>
</evidence>
<dbReference type="Gene3D" id="3.10.310.50">
    <property type="match status" value="1"/>
</dbReference>
<evidence type="ECO:0000313" key="4">
    <source>
        <dbReference type="Proteomes" id="UP000516148"/>
    </source>
</evidence>
<accession>A0A7H0LR19</accession>
<feature type="domain" description="TPM" evidence="2">
    <location>
        <begin position="37"/>
        <end position="160"/>
    </location>
</feature>
<feature type="chain" id="PRO_5028985622" evidence="1">
    <location>
        <begin position="18"/>
        <end position="170"/>
    </location>
</feature>
<evidence type="ECO:0000313" key="3">
    <source>
        <dbReference type="EMBL" id="QNQ12122.1"/>
    </source>
</evidence>
<dbReference type="InterPro" id="IPR007621">
    <property type="entry name" value="TPM_dom"/>
</dbReference>
<gene>
    <name evidence="3" type="ORF">H3Z74_19445</name>
</gene>
<dbReference type="PANTHER" id="PTHR30373">
    <property type="entry name" value="UPF0603 PROTEIN YGCG"/>
    <property type="match status" value="1"/>
</dbReference>
<dbReference type="EMBL" id="CP061038">
    <property type="protein sequence ID" value="QNQ12122.1"/>
    <property type="molecule type" value="Genomic_DNA"/>
</dbReference>
<keyword evidence="4" id="KW-1185">Reference proteome</keyword>
<dbReference type="Pfam" id="PF04536">
    <property type="entry name" value="TPM_phosphatase"/>
    <property type="match status" value="1"/>
</dbReference>
<organism evidence="3 4">
    <name type="scientific">Sphingomonas alpina</name>
    <dbReference type="NCBI Taxonomy" id="653931"/>
    <lineage>
        <taxon>Bacteria</taxon>
        <taxon>Pseudomonadati</taxon>
        <taxon>Pseudomonadota</taxon>
        <taxon>Alphaproteobacteria</taxon>
        <taxon>Sphingomonadales</taxon>
        <taxon>Sphingomonadaceae</taxon>
        <taxon>Sphingomonas</taxon>
    </lineage>
</organism>